<protein>
    <submittedName>
        <fullName evidence="1">Uncharacterized protein</fullName>
    </submittedName>
</protein>
<dbReference type="EnsemblPlants" id="Kaladp0058s0507.1.v1.1">
    <property type="protein sequence ID" value="Kaladp0058s0507.1.v1.1.CDS.1"/>
    <property type="gene ID" value="Kaladp0058s0507.v1.1"/>
</dbReference>
<sequence length="52" mass="5677">MGSSPVGTAFTLRYAGGARELARSEYERTLSRWRGCAALVTKGKVGNHYRST</sequence>
<proteinExistence type="predicted"/>
<organism evidence="1 2">
    <name type="scientific">Kalanchoe fedtschenkoi</name>
    <name type="common">Lavender scallops</name>
    <name type="synonym">South American air plant</name>
    <dbReference type="NCBI Taxonomy" id="63787"/>
    <lineage>
        <taxon>Eukaryota</taxon>
        <taxon>Viridiplantae</taxon>
        <taxon>Streptophyta</taxon>
        <taxon>Embryophyta</taxon>
        <taxon>Tracheophyta</taxon>
        <taxon>Spermatophyta</taxon>
        <taxon>Magnoliopsida</taxon>
        <taxon>eudicotyledons</taxon>
        <taxon>Gunneridae</taxon>
        <taxon>Pentapetalae</taxon>
        <taxon>Saxifragales</taxon>
        <taxon>Crassulaceae</taxon>
        <taxon>Kalanchoe</taxon>
    </lineage>
</organism>
<evidence type="ECO:0000313" key="1">
    <source>
        <dbReference type="EnsemblPlants" id="Kaladp0058s0507.1.v1.1.CDS.1"/>
    </source>
</evidence>
<keyword evidence="2" id="KW-1185">Reference proteome</keyword>
<accession>A0A7N0U9X6</accession>
<dbReference type="Gramene" id="Kaladp0058s0507.1.v1.1">
    <property type="protein sequence ID" value="Kaladp0058s0507.1.v1.1.CDS.1"/>
    <property type="gene ID" value="Kaladp0058s0507.v1.1"/>
</dbReference>
<dbReference type="Proteomes" id="UP000594263">
    <property type="component" value="Unplaced"/>
</dbReference>
<evidence type="ECO:0000313" key="2">
    <source>
        <dbReference type="Proteomes" id="UP000594263"/>
    </source>
</evidence>
<dbReference type="AlphaFoldDB" id="A0A7N0U9X6"/>
<name>A0A7N0U9X6_KALFE</name>
<reference evidence="1" key="1">
    <citation type="submission" date="2021-01" db="UniProtKB">
        <authorList>
            <consortium name="EnsemblPlants"/>
        </authorList>
    </citation>
    <scope>IDENTIFICATION</scope>
</reference>